<dbReference type="Pfam" id="PF02518">
    <property type="entry name" value="HATPase_c"/>
    <property type="match status" value="1"/>
</dbReference>
<dbReference type="AlphaFoldDB" id="A0A1Y5TD08"/>
<proteinExistence type="predicted"/>
<evidence type="ECO:0000256" key="4">
    <source>
        <dbReference type="ARBA" id="ARBA00022475"/>
    </source>
</evidence>
<evidence type="ECO:0000256" key="13">
    <source>
        <dbReference type="ARBA" id="ARBA00023012"/>
    </source>
</evidence>
<comment type="catalytic activity">
    <reaction evidence="1">
        <text>ATP + protein L-histidine = ADP + protein N-phospho-L-histidine.</text>
        <dbReference type="EC" id="2.7.13.3"/>
    </reaction>
</comment>
<evidence type="ECO:0000256" key="17">
    <source>
        <dbReference type="SAM" id="Phobius"/>
    </source>
</evidence>
<accession>A0A1Y5TD08</accession>
<keyword evidence="5" id="KW-0997">Cell inner membrane</keyword>
<feature type="transmembrane region" description="Helical" evidence="17">
    <location>
        <begin position="269"/>
        <end position="290"/>
    </location>
</feature>
<dbReference type="CDD" id="cd00082">
    <property type="entry name" value="HisKA"/>
    <property type="match status" value="1"/>
</dbReference>
<dbReference type="InterPro" id="IPR004358">
    <property type="entry name" value="Sig_transdc_His_kin-like_C"/>
</dbReference>
<dbReference type="SMART" id="SM00387">
    <property type="entry name" value="HATPase_c"/>
    <property type="match status" value="1"/>
</dbReference>
<dbReference type="Proteomes" id="UP000193862">
    <property type="component" value="Unassembled WGS sequence"/>
</dbReference>
<dbReference type="SUPFAM" id="SSF47384">
    <property type="entry name" value="Homodimeric domain of signal transducing histidine kinase"/>
    <property type="match status" value="1"/>
</dbReference>
<evidence type="ECO:0000256" key="2">
    <source>
        <dbReference type="ARBA" id="ARBA00004429"/>
    </source>
</evidence>
<dbReference type="InterPro" id="IPR036890">
    <property type="entry name" value="HATPase_C_sf"/>
</dbReference>
<keyword evidence="7 19" id="KW-0808">Transferase</keyword>
<evidence type="ECO:0000256" key="8">
    <source>
        <dbReference type="ARBA" id="ARBA00022692"/>
    </source>
</evidence>
<evidence type="ECO:0000256" key="7">
    <source>
        <dbReference type="ARBA" id="ARBA00022679"/>
    </source>
</evidence>
<dbReference type="PANTHER" id="PTHR43065:SF46">
    <property type="entry name" value="C4-DICARBOXYLATE TRANSPORT SENSOR PROTEIN DCTB"/>
    <property type="match status" value="1"/>
</dbReference>
<keyword evidence="9" id="KW-0547">Nucleotide-binding</keyword>
<evidence type="ECO:0000256" key="5">
    <source>
        <dbReference type="ARBA" id="ARBA00022519"/>
    </source>
</evidence>
<keyword evidence="14 17" id="KW-0472">Membrane</keyword>
<dbReference type="PROSITE" id="PS50109">
    <property type="entry name" value="HIS_KIN"/>
    <property type="match status" value="1"/>
</dbReference>
<evidence type="ECO:0000313" key="20">
    <source>
        <dbReference type="Proteomes" id="UP000193862"/>
    </source>
</evidence>
<dbReference type="SUPFAM" id="SSF103190">
    <property type="entry name" value="Sensory domain-like"/>
    <property type="match status" value="1"/>
</dbReference>
<keyword evidence="8 17" id="KW-0812">Transmembrane</keyword>
<evidence type="ECO:0000256" key="6">
    <source>
        <dbReference type="ARBA" id="ARBA00022553"/>
    </source>
</evidence>
<dbReference type="InterPro" id="IPR003594">
    <property type="entry name" value="HATPase_dom"/>
</dbReference>
<evidence type="ECO:0000256" key="3">
    <source>
        <dbReference type="ARBA" id="ARBA00012438"/>
    </source>
</evidence>
<evidence type="ECO:0000256" key="14">
    <source>
        <dbReference type="ARBA" id="ARBA00023136"/>
    </source>
</evidence>
<dbReference type="InterPro" id="IPR017055">
    <property type="entry name" value="Sig_transdc_His_kinase_DctB"/>
</dbReference>
<keyword evidence="20" id="KW-1185">Reference proteome</keyword>
<evidence type="ECO:0000259" key="18">
    <source>
        <dbReference type="PROSITE" id="PS50109"/>
    </source>
</evidence>
<reference evidence="19 20" key="1">
    <citation type="submission" date="2017-03" db="EMBL/GenBank/DDBJ databases">
        <authorList>
            <person name="Afonso C.L."/>
            <person name="Miller P.J."/>
            <person name="Scott M.A."/>
            <person name="Spackman E."/>
            <person name="Goraichik I."/>
            <person name="Dimitrov K.M."/>
            <person name="Suarez D.L."/>
            <person name="Swayne D.E."/>
        </authorList>
    </citation>
    <scope>NUCLEOTIDE SEQUENCE [LARGE SCALE GENOMIC DNA]</scope>
    <source>
        <strain evidence="19 20">CECT 8620</strain>
    </source>
</reference>
<dbReference type="GO" id="GO:0005524">
    <property type="term" value="F:ATP binding"/>
    <property type="evidence" value="ECO:0007669"/>
    <property type="project" value="UniProtKB-KW"/>
</dbReference>
<dbReference type="InterPro" id="IPR005467">
    <property type="entry name" value="His_kinase_dom"/>
</dbReference>
<keyword evidence="10" id="KW-0418">Kinase</keyword>
<dbReference type="Pfam" id="PF00512">
    <property type="entry name" value="HisKA"/>
    <property type="match status" value="1"/>
</dbReference>
<dbReference type="SMART" id="SM00388">
    <property type="entry name" value="HisKA"/>
    <property type="match status" value="1"/>
</dbReference>
<keyword evidence="6" id="KW-0597">Phosphoprotein</keyword>
<evidence type="ECO:0000256" key="10">
    <source>
        <dbReference type="ARBA" id="ARBA00022777"/>
    </source>
</evidence>
<evidence type="ECO:0000256" key="15">
    <source>
        <dbReference type="ARBA" id="ARBA00059004"/>
    </source>
</evidence>
<dbReference type="GO" id="GO:0005886">
    <property type="term" value="C:plasma membrane"/>
    <property type="evidence" value="ECO:0007669"/>
    <property type="project" value="UniProtKB-SubCell"/>
</dbReference>
<sequence>MPVLSRRVAVVLIFAALLAVFTVGVWQLSYRSTLDQAAARGRASMTLAADRLTGALKRYREIAVILSDHPSLHSLVVQARPDAVARAGAHDLLVKMADKTGTQSITVVGRDGVMRASSSGLPLPAGVAPAVTRALEGALGAAHFVDEAGQRRYVHAAPIFDGAGPAVGAIVVSTDVAGIEWGWPVTPSAVFFTDDSGVVFVTNLTELVLAGSAQRPFPLVAQTRVGAHLVWRLDGGPYIPDRALYLTQEMPVVGFTGALLLDVAPVRALAWRTAGMAAALCLAFGALLFLATERRRALAMANRKLEARVQARTSELRRAIAELTREVGERTRAEAQLTRAQADLVQAGKLSALGQMSAGISHELNQPLMAIRSFAENAALFVERDQPDKAAQNLLRISELARRMGRIIKNLRAFARQEPEALTDVELRGVVEAALEMANSKIAAAQVQVDFAQGPKIWARGGEVRLQQVVLNLMSNAVDAMVGQAHRVLTITLDGAQQSGMVRLSIADTGSGISDPDRIFDPFYTTKEVGAAEGMGLGLSISYGLVQGFGGQIRGRNKAQGGAQFDIDLQPARAFVPVAALQKGA</sequence>
<keyword evidence="12 17" id="KW-1133">Transmembrane helix</keyword>
<dbReference type="RefSeq" id="WP_200809629.1">
    <property type="nucleotide sequence ID" value="NZ_FWFS01000009.1"/>
</dbReference>
<dbReference type="FunFam" id="1.10.287.130:FF:000049">
    <property type="entry name" value="C4-dicarboxylate transport sensor protein DctB"/>
    <property type="match status" value="1"/>
</dbReference>
<dbReference type="PRINTS" id="PR00344">
    <property type="entry name" value="BCTRLSENSOR"/>
</dbReference>
<dbReference type="GO" id="GO:0000155">
    <property type="term" value="F:phosphorelay sensor kinase activity"/>
    <property type="evidence" value="ECO:0007669"/>
    <property type="project" value="InterPro"/>
</dbReference>
<dbReference type="InterPro" id="IPR029151">
    <property type="entry name" value="Sensor-like_sf"/>
</dbReference>
<dbReference type="PIRSF" id="PIRSF036431">
    <property type="entry name" value="STHK_DctB"/>
    <property type="match status" value="1"/>
</dbReference>
<keyword evidence="4" id="KW-1003">Cell membrane</keyword>
<comment type="subcellular location">
    <subcellularLocation>
        <location evidence="2">Cell inner membrane</location>
        <topology evidence="2">Multi-pass membrane protein</topology>
    </subcellularLocation>
</comment>
<dbReference type="EMBL" id="FWFS01000009">
    <property type="protein sequence ID" value="SLN57654.1"/>
    <property type="molecule type" value="Genomic_DNA"/>
</dbReference>
<dbReference type="InterPro" id="IPR003661">
    <property type="entry name" value="HisK_dim/P_dom"/>
</dbReference>
<keyword evidence="13" id="KW-0902">Two-component regulatory system</keyword>
<dbReference type="InterPro" id="IPR036097">
    <property type="entry name" value="HisK_dim/P_sf"/>
</dbReference>
<dbReference type="PANTHER" id="PTHR43065">
    <property type="entry name" value="SENSOR HISTIDINE KINASE"/>
    <property type="match status" value="1"/>
</dbReference>
<dbReference type="EC" id="2.7.13.3" evidence="3"/>
<evidence type="ECO:0000313" key="19">
    <source>
        <dbReference type="EMBL" id="SLN57654.1"/>
    </source>
</evidence>
<name>A0A1Y5TD08_9RHOB</name>
<evidence type="ECO:0000256" key="12">
    <source>
        <dbReference type="ARBA" id="ARBA00022989"/>
    </source>
</evidence>
<gene>
    <name evidence="19" type="primary">dctB_2</name>
    <name evidence="19" type="ORF">AQS8620_02565</name>
</gene>
<dbReference type="Gene3D" id="1.10.287.130">
    <property type="match status" value="1"/>
</dbReference>
<evidence type="ECO:0000256" key="1">
    <source>
        <dbReference type="ARBA" id="ARBA00000085"/>
    </source>
</evidence>
<evidence type="ECO:0000256" key="11">
    <source>
        <dbReference type="ARBA" id="ARBA00022840"/>
    </source>
</evidence>
<dbReference type="Gene3D" id="3.30.565.10">
    <property type="entry name" value="Histidine kinase-like ATPase, C-terminal domain"/>
    <property type="match status" value="1"/>
</dbReference>
<dbReference type="SUPFAM" id="SSF55874">
    <property type="entry name" value="ATPase domain of HSP90 chaperone/DNA topoisomerase II/histidine kinase"/>
    <property type="match status" value="1"/>
</dbReference>
<comment type="function">
    <text evidence="15">Member of the two-component regulatory system DctB/DctD involved in the transport of C4-dicarboxylates. DctB functions as a membrane-associated protein kinase that phosphorylates DctD in response to environmental signals.</text>
</comment>
<evidence type="ECO:0000256" key="9">
    <source>
        <dbReference type="ARBA" id="ARBA00022741"/>
    </source>
</evidence>
<dbReference type="Gene3D" id="3.30.450.20">
    <property type="entry name" value="PAS domain"/>
    <property type="match status" value="1"/>
</dbReference>
<feature type="domain" description="Histidine kinase" evidence="18">
    <location>
        <begin position="359"/>
        <end position="573"/>
    </location>
</feature>
<organism evidence="19 20">
    <name type="scientific">Aquimixticola soesokkakensis</name>
    <dbReference type="NCBI Taxonomy" id="1519096"/>
    <lineage>
        <taxon>Bacteria</taxon>
        <taxon>Pseudomonadati</taxon>
        <taxon>Pseudomonadota</taxon>
        <taxon>Alphaproteobacteria</taxon>
        <taxon>Rhodobacterales</taxon>
        <taxon>Paracoccaceae</taxon>
        <taxon>Aquimixticola</taxon>
    </lineage>
</organism>
<evidence type="ECO:0000256" key="16">
    <source>
        <dbReference type="ARBA" id="ARBA00073143"/>
    </source>
</evidence>
<protein>
    <recommendedName>
        <fullName evidence="16">C4-dicarboxylate transport sensor protein DctB</fullName>
        <ecNumber evidence="3">2.7.13.3</ecNumber>
    </recommendedName>
</protein>
<keyword evidence="11" id="KW-0067">ATP-binding</keyword>